<name>A0A4V1IRI1_9FUNG</name>
<dbReference type="OrthoDB" id="3269380at2759"/>
<feature type="region of interest" description="Disordered" evidence="1">
    <location>
        <begin position="1"/>
        <end position="37"/>
    </location>
</feature>
<evidence type="ECO:0000256" key="1">
    <source>
        <dbReference type="SAM" id="MobiDB-lite"/>
    </source>
</evidence>
<gene>
    <name evidence="2" type="ORF">BDK51DRAFT_44450</name>
</gene>
<feature type="region of interest" description="Disordered" evidence="1">
    <location>
        <begin position="146"/>
        <end position="218"/>
    </location>
</feature>
<dbReference type="AlphaFoldDB" id="A0A4V1IRI1"/>
<feature type="compositionally biased region" description="Polar residues" evidence="1">
    <location>
        <begin position="1"/>
        <end position="25"/>
    </location>
</feature>
<organism evidence="2 3">
    <name type="scientific">Blyttiomyces helicus</name>
    <dbReference type="NCBI Taxonomy" id="388810"/>
    <lineage>
        <taxon>Eukaryota</taxon>
        <taxon>Fungi</taxon>
        <taxon>Fungi incertae sedis</taxon>
        <taxon>Chytridiomycota</taxon>
        <taxon>Chytridiomycota incertae sedis</taxon>
        <taxon>Chytridiomycetes</taxon>
        <taxon>Chytridiomycetes incertae sedis</taxon>
        <taxon>Blyttiomyces</taxon>
    </lineage>
</organism>
<protein>
    <submittedName>
        <fullName evidence="2">Uncharacterized protein</fullName>
    </submittedName>
</protein>
<feature type="region of interest" description="Disordered" evidence="1">
    <location>
        <begin position="386"/>
        <end position="425"/>
    </location>
</feature>
<dbReference type="Proteomes" id="UP000269721">
    <property type="component" value="Unassembled WGS sequence"/>
</dbReference>
<evidence type="ECO:0000313" key="3">
    <source>
        <dbReference type="Proteomes" id="UP000269721"/>
    </source>
</evidence>
<keyword evidence="3" id="KW-1185">Reference proteome</keyword>
<feature type="compositionally biased region" description="Low complexity" evidence="1">
    <location>
        <begin position="172"/>
        <end position="218"/>
    </location>
</feature>
<feature type="compositionally biased region" description="Low complexity" evidence="1">
    <location>
        <begin position="399"/>
        <end position="409"/>
    </location>
</feature>
<reference evidence="3" key="1">
    <citation type="journal article" date="2018" name="Nat. Microbiol.">
        <title>Leveraging single-cell genomics to expand the fungal tree of life.</title>
        <authorList>
            <person name="Ahrendt S.R."/>
            <person name="Quandt C.A."/>
            <person name="Ciobanu D."/>
            <person name="Clum A."/>
            <person name="Salamov A."/>
            <person name="Andreopoulos B."/>
            <person name="Cheng J.F."/>
            <person name="Woyke T."/>
            <person name="Pelin A."/>
            <person name="Henrissat B."/>
            <person name="Reynolds N.K."/>
            <person name="Benny G.L."/>
            <person name="Smith M.E."/>
            <person name="James T.Y."/>
            <person name="Grigoriev I.V."/>
        </authorList>
    </citation>
    <scope>NUCLEOTIDE SEQUENCE [LARGE SCALE GENOMIC DNA]</scope>
</reference>
<dbReference type="EMBL" id="KZ995706">
    <property type="protein sequence ID" value="RKO90137.1"/>
    <property type="molecule type" value="Genomic_DNA"/>
</dbReference>
<proteinExistence type="predicted"/>
<feature type="compositionally biased region" description="Pro residues" evidence="1">
    <location>
        <begin position="386"/>
        <end position="398"/>
    </location>
</feature>
<evidence type="ECO:0000313" key="2">
    <source>
        <dbReference type="EMBL" id="RKO90137.1"/>
    </source>
</evidence>
<sequence>MDSGTTATKNASLPVSINNSPQQHHSLPPHRRRLSAANPLSYDPSLLDVYNFYSTSRPRRPSFSGTVTLAGMDIITTSANPGGGFHLNDDLRHDAVHSLENSFCKDFECCGTNLGSLHELLQHYEETHVRFRPGVSVAAPYPAGSRLPAVSEEPEEAAIAERSPPLRHSDSASDSPSLSARHSSVPPMTAAASPDLSPSSSPDAIPSPALSHASLPASGSHYPADMDLVRHGQEDLAVATRGVSGIQEGMQLLHIEQMQMQQRQQGYGTADGDGADRDAGYRGSLHVKRPRAPSISPGEADEKKLRAHLELEPHVMHTYDHNGAGAASHIGHGGSHMPPAAERHLTRSESLPMYMSMMGGYEDPNAHIHQPRANTMDVLSMMNSPAPPPALLPAPPPHANATTTPLAPHAARDAHIKSRVVPRNPCDPTGRLLAAAAGVVPDVGPGAPKPPLKPADPPRAALLPQHAAPAHVAATPRAAAAHPRPRRALDVAASAAPPPPALVPRLPLIDTDARPFGAVWDGGCWATAAAFEHSADAWGRDVCELPDSAGG</sequence>
<accession>A0A4V1IRI1</accession>